<evidence type="ECO:0000313" key="3">
    <source>
        <dbReference type="EMBL" id="CDU24151.1"/>
    </source>
</evidence>
<dbReference type="InterPro" id="IPR009060">
    <property type="entry name" value="UBA-like_sf"/>
</dbReference>
<feature type="region of interest" description="Disordered" evidence="1">
    <location>
        <begin position="137"/>
        <end position="424"/>
    </location>
</feature>
<dbReference type="GO" id="GO:0005737">
    <property type="term" value="C:cytoplasm"/>
    <property type="evidence" value="ECO:0007669"/>
    <property type="project" value="TreeGrafter"/>
</dbReference>
<reference evidence="3" key="1">
    <citation type="submission" date="2014-06" db="EMBL/GenBank/DDBJ databases">
        <authorList>
            <person name="Ju J."/>
            <person name="Zhang J."/>
        </authorList>
    </citation>
    <scope>NUCLEOTIDE SEQUENCE</scope>
    <source>
        <strain evidence="3">SscI8</strain>
    </source>
</reference>
<sequence>MSEPVQKDEIDLKSLDQALNDGEAASEVPAETLQKNSDTLTQPPAEDRSSVGKPTSSTENAQKASSPATLSPSSLRAMSPAPAAAQAAPASDVPPAVAELKAMFPDLDNETIAAVLSSRGGDQEAAVNALLQMSDLNFKPTTNESRTDSDALLAQSIAMEEEQKHHEHLARRQQQQQQQQQHFGSGRGGGGAGSFFSGLLNPDARESSAASTPSYDPNALTYQPRVRRGAPAQSAGAAAAAAAAAAAGARTSYAPPNHPPPGTSPSYHPGDSVIPGMPGAKEAKQWREEINRMAETGLARAASTFSSFRQKASAAFNNPQDGTGQPGTTSSSAGGASTAAGAGAGFAQAFQNFRNNTGRGSNPSEPQQATAATSSPRQFTSPRSPHAIEYDQDPSPVSENELAKIISRGGAGSASSNPSTAGKARALAERYGLGIKNANRAGSSTTSVGASGASDYAGWEQAGRTPISITDNTTKAGEARQDSVALMDTAGGRGVTSPRLGRSPSREGSPVKASGGKTGAGAAAVGAGAVGATGAGAAAVASDKHDEHDPNDDSDDLEYVSNPFEDED</sequence>
<feature type="compositionally biased region" description="Polar residues" evidence="1">
    <location>
        <begin position="33"/>
        <end position="42"/>
    </location>
</feature>
<feature type="domain" description="CUE" evidence="2">
    <location>
        <begin position="92"/>
        <end position="135"/>
    </location>
</feature>
<dbReference type="OrthoDB" id="9942608at2759"/>
<feature type="compositionally biased region" description="Low complexity" evidence="1">
    <location>
        <begin position="322"/>
        <end position="351"/>
    </location>
</feature>
<feature type="region of interest" description="Disordered" evidence="1">
    <location>
        <begin position="1"/>
        <end position="94"/>
    </location>
</feature>
<dbReference type="GO" id="GO:0043130">
    <property type="term" value="F:ubiquitin binding"/>
    <property type="evidence" value="ECO:0007669"/>
    <property type="project" value="InterPro"/>
</dbReference>
<dbReference type="Pfam" id="PF02845">
    <property type="entry name" value="CUE"/>
    <property type="match status" value="1"/>
</dbReference>
<evidence type="ECO:0000259" key="2">
    <source>
        <dbReference type="PROSITE" id="PS51140"/>
    </source>
</evidence>
<dbReference type="PROSITE" id="PS51140">
    <property type="entry name" value="CUE"/>
    <property type="match status" value="1"/>
</dbReference>
<protein>
    <recommendedName>
        <fullName evidence="2">CUE domain-containing protein</fullName>
    </recommendedName>
</protein>
<proteinExistence type="predicted"/>
<feature type="compositionally biased region" description="Polar residues" evidence="1">
    <location>
        <begin position="52"/>
        <end position="63"/>
    </location>
</feature>
<feature type="compositionally biased region" description="Low complexity" evidence="1">
    <location>
        <begin position="441"/>
        <end position="454"/>
    </location>
</feature>
<dbReference type="InterPro" id="IPR003892">
    <property type="entry name" value="CUE"/>
</dbReference>
<feature type="region of interest" description="Disordered" evidence="1">
    <location>
        <begin position="436"/>
        <end position="568"/>
    </location>
</feature>
<feature type="compositionally biased region" description="Basic and acidic residues" evidence="1">
    <location>
        <begin position="281"/>
        <end position="292"/>
    </location>
</feature>
<feature type="compositionally biased region" description="Polar residues" evidence="1">
    <location>
        <begin position="352"/>
        <end position="383"/>
    </location>
</feature>
<feature type="compositionally biased region" description="Low complexity" evidence="1">
    <location>
        <begin position="511"/>
        <end position="527"/>
    </location>
</feature>
<dbReference type="PANTHER" id="PTHR16461:SF5">
    <property type="entry name" value="TOLL-INTERACTING PROTEIN"/>
    <property type="match status" value="1"/>
</dbReference>
<dbReference type="FunFam" id="1.10.8.10:FF:000064">
    <property type="entry name" value="Similar to CUE domain-containing protein"/>
    <property type="match status" value="1"/>
</dbReference>
<dbReference type="CDD" id="cd14279">
    <property type="entry name" value="CUE"/>
    <property type="match status" value="1"/>
</dbReference>
<dbReference type="PANTHER" id="PTHR16461">
    <property type="entry name" value="TOLL-INTERACTING PROTEIN"/>
    <property type="match status" value="1"/>
</dbReference>
<gene>
    <name evidence="3" type="ORF">SPSC_02780</name>
</gene>
<dbReference type="Gene3D" id="1.10.8.10">
    <property type="entry name" value="DNA helicase RuvA subunit, C-terminal domain"/>
    <property type="match status" value="1"/>
</dbReference>
<feature type="compositionally biased region" description="Low complexity" evidence="1">
    <location>
        <begin position="64"/>
        <end position="94"/>
    </location>
</feature>
<feature type="compositionally biased region" description="Polar residues" evidence="1">
    <location>
        <begin position="303"/>
        <end position="321"/>
    </location>
</feature>
<dbReference type="GO" id="GO:0006511">
    <property type="term" value="P:ubiquitin-dependent protein catabolic process"/>
    <property type="evidence" value="ECO:0007669"/>
    <property type="project" value="TreeGrafter"/>
</dbReference>
<name>A0A127ZDF4_9BASI</name>
<feature type="compositionally biased region" description="Basic and acidic residues" evidence="1">
    <location>
        <begin position="1"/>
        <end position="14"/>
    </location>
</feature>
<dbReference type="GO" id="GO:0031624">
    <property type="term" value="F:ubiquitin conjugating enzyme binding"/>
    <property type="evidence" value="ECO:0007669"/>
    <property type="project" value="TreeGrafter"/>
</dbReference>
<dbReference type="AlphaFoldDB" id="A0A127ZDF4"/>
<dbReference type="SUPFAM" id="SSF46934">
    <property type="entry name" value="UBA-like"/>
    <property type="match status" value="1"/>
</dbReference>
<feature type="compositionally biased region" description="Low complexity" evidence="1">
    <location>
        <begin position="172"/>
        <end position="184"/>
    </location>
</feature>
<organism evidence="3">
    <name type="scientific">Sporisorium scitamineum</name>
    <dbReference type="NCBI Taxonomy" id="49012"/>
    <lineage>
        <taxon>Eukaryota</taxon>
        <taxon>Fungi</taxon>
        <taxon>Dikarya</taxon>
        <taxon>Basidiomycota</taxon>
        <taxon>Ustilaginomycotina</taxon>
        <taxon>Ustilaginomycetes</taxon>
        <taxon>Ustilaginales</taxon>
        <taxon>Ustilaginaceae</taxon>
        <taxon>Sporisorium</taxon>
    </lineage>
</organism>
<evidence type="ECO:0000256" key="1">
    <source>
        <dbReference type="SAM" id="MobiDB-lite"/>
    </source>
</evidence>
<dbReference type="EMBL" id="LK056664">
    <property type="protein sequence ID" value="CDU24151.1"/>
    <property type="molecule type" value="Genomic_DNA"/>
</dbReference>
<feature type="compositionally biased region" description="Low complexity" evidence="1">
    <location>
        <begin position="229"/>
        <end position="249"/>
    </location>
</feature>
<dbReference type="SMART" id="SM00546">
    <property type="entry name" value="CUE"/>
    <property type="match status" value="1"/>
</dbReference>
<feature type="compositionally biased region" description="Acidic residues" evidence="1">
    <location>
        <begin position="549"/>
        <end position="568"/>
    </location>
</feature>
<feature type="compositionally biased region" description="Low complexity" evidence="1">
    <location>
        <begin position="413"/>
        <end position="422"/>
    </location>
</feature>
<accession>A0A127ZDF4</accession>